<evidence type="ECO:0000313" key="2">
    <source>
        <dbReference type="Proteomes" id="UP000287872"/>
    </source>
</evidence>
<organism evidence="1 2">
    <name type="scientific">Clostridium tagluense</name>
    <dbReference type="NCBI Taxonomy" id="360422"/>
    <lineage>
        <taxon>Bacteria</taxon>
        <taxon>Bacillati</taxon>
        <taxon>Bacillota</taxon>
        <taxon>Clostridia</taxon>
        <taxon>Eubacteriales</taxon>
        <taxon>Clostridiaceae</taxon>
        <taxon>Clostridium</taxon>
    </lineage>
</organism>
<dbReference type="Proteomes" id="UP000287872">
    <property type="component" value="Unassembled WGS sequence"/>
</dbReference>
<proteinExistence type="predicted"/>
<dbReference type="EMBL" id="BHYK01000009">
    <property type="protein sequence ID" value="GCD10366.1"/>
    <property type="molecule type" value="Genomic_DNA"/>
</dbReference>
<sequence>MTVNVPKHENELAVSFDYSQERIAKVKSRKGHKWNLNDKTWNIPIGVTIYMKSPKSSG</sequence>
<name>A0A401ULG0_9CLOT</name>
<reference evidence="1 2" key="1">
    <citation type="submission" date="2018-11" db="EMBL/GenBank/DDBJ databases">
        <title>Genome sequencing and assembly of Clostridium tagluense strain A121.</title>
        <authorList>
            <person name="Murakami T."/>
            <person name="Segawa T."/>
            <person name="Shcherbakova V.A."/>
            <person name="Mori H."/>
            <person name="Yoshimura Y."/>
        </authorList>
    </citation>
    <scope>NUCLEOTIDE SEQUENCE [LARGE SCALE GENOMIC DNA]</scope>
    <source>
        <strain evidence="1 2">A121</strain>
    </source>
</reference>
<protein>
    <submittedName>
        <fullName evidence="1">Uncharacterized protein</fullName>
    </submittedName>
</protein>
<dbReference type="RefSeq" id="WP_185732653.1">
    <property type="nucleotide sequence ID" value="NZ_BHYK01000009.1"/>
</dbReference>
<dbReference type="AlphaFoldDB" id="A0A401ULG0"/>
<accession>A0A401ULG0</accession>
<gene>
    <name evidence="1" type="ORF">Ctaglu_19890</name>
</gene>
<keyword evidence="2" id="KW-1185">Reference proteome</keyword>
<evidence type="ECO:0000313" key="1">
    <source>
        <dbReference type="EMBL" id="GCD10366.1"/>
    </source>
</evidence>
<comment type="caution">
    <text evidence="1">The sequence shown here is derived from an EMBL/GenBank/DDBJ whole genome shotgun (WGS) entry which is preliminary data.</text>
</comment>